<sequence length="35" mass="4490">MNFEQTLRMAKQKMSIYNYKVEENFIFEKYYIYIL</sequence>
<protein>
    <submittedName>
        <fullName evidence="1">Uncharacterized protein</fullName>
    </submittedName>
</protein>
<evidence type="ECO:0000313" key="2">
    <source>
        <dbReference type="Proteomes" id="UP001519307"/>
    </source>
</evidence>
<organism evidence="1 2">
    <name type="scientific">Clostridium algifaecis</name>
    <dbReference type="NCBI Taxonomy" id="1472040"/>
    <lineage>
        <taxon>Bacteria</taxon>
        <taxon>Bacillati</taxon>
        <taxon>Bacillota</taxon>
        <taxon>Clostridia</taxon>
        <taxon>Eubacteriales</taxon>
        <taxon>Clostridiaceae</taxon>
        <taxon>Clostridium</taxon>
    </lineage>
</organism>
<reference evidence="1 2" key="1">
    <citation type="submission" date="2021-03" db="EMBL/GenBank/DDBJ databases">
        <title>Genomic Encyclopedia of Type Strains, Phase IV (KMG-IV): sequencing the most valuable type-strain genomes for metagenomic binning, comparative biology and taxonomic classification.</title>
        <authorList>
            <person name="Goeker M."/>
        </authorList>
    </citation>
    <scope>NUCLEOTIDE SEQUENCE [LARGE SCALE GENOMIC DNA]</scope>
    <source>
        <strain evidence="1 2">DSM 28783</strain>
    </source>
</reference>
<name>A0ABS4KVK8_9CLOT</name>
<dbReference type="Proteomes" id="UP001519307">
    <property type="component" value="Unassembled WGS sequence"/>
</dbReference>
<dbReference type="EMBL" id="JAGGLM010000030">
    <property type="protein sequence ID" value="MBP2034065.1"/>
    <property type="molecule type" value="Genomic_DNA"/>
</dbReference>
<accession>A0ABS4KVK8</accession>
<evidence type="ECO:0000313" key="1">
    <source>
        <dbReference type="EMBL" id="MBP2034065.1"/>
    </source>
</evidence>
<keyword evidence="2" id="KW-1185">Reference proteome</keyword>
<gene>
    <name evidence="1" type="ORF">J2Z42_002784</name>
</gene>
<proteinExistence type="predicted"/>
<comment type="caution">
    <text evidence="1">The sequence shown here is derived from an EMBL/GenBank/DDBJ whole genome shotgun (WGS) entry which is preliminary data.</text>
</comment>